<keyword evidence="5" id="KW-1185">Reference proteome</keyword>
<dbReference type="InterPro" id="IPR000836">
    <property type="entry name" value="PRTase_dom"/>
</dbReference>
<dbReference type="PANTHER" id="PTHR47505">
    <property type="entry name" value="DNA UTILIZATION PROTEIN YHGH"/>
    <property type="match status" value="1"/>
</dbReference>
<dbReference type="InterPro" id="IPR029057">
    <property type="entry name" value="PRTase-like"/>
</dbReference>
<dbReference type="KEGG" id="odi:ODI_R0461"/>
<sequence>MDHPPAAALNTPSPGSRRLADAWHRIVARLSTDCPLCGGAARGARLCRGCADDLRLAWQAATPRRCLRCAMPAMDTAGRGCGCPLRHAAFVQAVAAFDYRPPADLLVLDLKNRLRLSRLRAVAALMSQAAREAGLCQDASRVLVPVPASRASLQRRGFNPAAELARAVSAELGWSCRGEWLARVRDGRKQSRLGREARRLAVLGAYACPVRIDGARVVLVDDVMTTGSTADSAARALVRAGAAEVVVLVAARAWSEMPVDGAGAAAGVIPPEGAVFWLGAGR</sequence>
<accession>A0A1C3K4P6</accession>
<dbReference type="PANTHER" id="PTHR47505:SF1">
    <property type="entry name" value="DNA UTILIZATION PROTEIN YHGH"/>
    <property type="match status" value="1"/>
</dbReference>
<keyword evidence="3" id="KW-0328">Glycosyltransferase</keyword>
<keyword evidence="3" id="KW-0808">Transferase</keyword>
<protein>
    <submittedName>
        <fullName evidence="3">Competence protein F homolog, phosphoribosyltransferase domain protein YhgH required for utilization of DNA as sole source of carbon and energy</fullName>
    </submittedName>
</protein>
<proteinExistence type="inferred from homology"/>
<dbReference type="SUPFAM" id="SSF53271">
    <property type="entry name" value="PRTase-like"/>
    <property type="match status" value="1"/>
</dbReference>
<evidence type="ECO:0000259" key="2">
    <source>
        <dbReference type="Pfam" id="PF00156"/>
    </source>
</evidence>
<reference evidence="3 5" key="1">
    <citation type="submission" date="2016-06" db="EMBL/GenBank/DDBJ databases">
        <authorList>
            <person name="Kjaerup R.B."/>
            <person name="Dalgaard T.S."/>
            <person name="Juul-Madsen H.R."/>
        </authorList>
    </citation>
    <scope>NUCLEOTIDE SEQUENCE [LARGE SCALE GENOMIC DNA]</scope>
    <source>
        <strain evidence="3">Orrdi1</strain>
    </source>
</reference>
<feature type="domain" description="Phosphoribosyltransferase" evidence="2">
    <location>
        <begin position="154"/>
        <end position="250"/>
    </location>
</feature>
<evidence type="ECO:0000256" key="1">
    <source>
        <dbReference type="ARBA" id="ARBA00008007"/>
    </source>
</evidence>
<evidence type="ECO:0000313" key="4">
    <source>
        <dbReference type="EMBL" id="SOE46780.1"/>
    </source>
</evidence>
<gene>
    <name evidence="3" type="ORF">ODI_04259</name>
    <name evidence="4" type="ORF">ODI_R0461</name>
</gene>
<dbReference type="EMBL" id="LT907988">
    <property type="protein sequence ID" value="SOE46780.1"/>
    <property type="molecule type" value="Genomic_DNA"/>
</dbReference>
<dbReference type="Pfam" id="PF00156">
    <property type="entry name" value="Pribosyltran"/>
    <property type="match status" value="1"/>
</dbReference>
<dbReference type="GO" id="GO:0016757">
    <property type="term" value="F:glycosyltransferase activity"/>
    <property type="evidence" value="ECO:0007669"/>
    <property type="project" value="UniProtKB-KW"/>
</dbReference>
<reference evidence="4 5" key="2">
    <citation type="submission" date="2017-08" db="EMBL/GenBank/DDBJ databases">
        <authorList>
            <person name="de Groot N.N."/>
        </authorList>
    </citation>
    <scope>NUCLEOTIDE SEQUENCE [LARGE SCALE GENOMIC DNA]</scope>
    <source>
        <strain evidence="4">Orrdi1</strain>
    </source>
</reference>
<dbReference type="Proteomes" id="UP000078558">
    <property type="component" value="Chromosome I"/>
</dbReference>
<evidence type="ECO:0000313" key="5">
    <source>
        <dbReference type="Proteomes" id="UP000078558"/>
    </source>
</evidence>
<dbReference type="CDD" id="cd06223">
    <property type="entry name" value="PRTases_typeI"/>
    <property type="match status" value="1"/>
</dbReference>
<dbReference type="InterPro" id="IPR051910">
    <property type="entry name" value="ComF/GntX_DNA_util-trans"/>
</dbReference>
<dbReference type="RefSeq" id="WP_157929697.1">
    <property type="nucleotide sequence ID" value="NZ_LT907988.1"/>
</dbReference>
<name>A0A1C3K4P6_9BURK</name>
<dbReference type="STRING" id="1851544.ODI_04259"/>
<dbReference type="Gene3D" id="3.40.50.2020">
    <property type="match status" value="1"/>
</dbReference>
<comment type="similarity">
    <text evidence="1">Belongs to the ComF/GntX family.</text>
</comment>
<dbReference type="EMBL" id="FLRC01000033">
    <property type="protein sequence ID" value="SBT26486.1"/>
    <property type="molecule type" value="Genomic_DNA"/>
</dbReference>
<dbReference type="OrthoDB" id="9793412at2"/>
<organism evidence="3 5">
    <name type="scientific">Orrella dioscoreae</name>
    <dbReference type="NCBI Taxonomy" id="1851544"/>
    <lineage>
        <taxon>Bacteria</taxon>
        <taxon>Pseudomonadati</taxon>
        <taxon>Pseudomonadota</taxon>
        <taxon>Betaproteobacteria</taxon>
        <taxon>Burkholderiales</taxon>
        <taxon>Alcaligenaceae</taxon>
        <taxon>Orrella</taxon>
    </lineage>
</organism>
<dbReference type="AlphaFoldDB" id="A0A1C3K4P6"/>
<evidence type="ECO:0000313" key="3">
    <source>
        <dbReference type="EMBL" id="SBT26486.1"/>
    </source>
</evidence>